<name>S5ZJ10_9SPIR</name>
<reference evidence="1 2" key="1">
    <citation type="journal article" date="2013" name="PLoS ONE">
        <title>Genome-Wide Relatedness of Treponema pedis, from Gingiva and Necrotic Skin Lesions of Pigs, with the Human Oral Pathogen Treponema denticola.</title>
        <authorList>
            <person name="Svartstrom O."/>
            <person name="Mushtaq M."/>
            <person name="Pringle M."/>
            <person name="Segerman B."/>
        </authorList>
    </citation>
    <scope>NUCLEOTIDE SEQUENCE [LARGE SCALE GENOMIC DNA]</scope>
    <source>
        <strain evidence="1">T A4</strain>
    </source>
</reference>
<accession>S5ZJ10</accession>
<dbReference type="AlphaFoldDB" id="S5ZJ10"/>
<dbReference type="Proteomes" id="UP000015620">
    <property type="component" value="Chromosome"/>
</dbReference>
<evidence type="ECO:0000313" key="1">
    <source>
        <dbReference type="EMBL" id="AGT42507.1"/>
    </source>
</evidence>
<sequence>MFFILIFYRLKEFILWKDKKIDIPLNKKEAARKGGERAACE</sequence>
<evidence type="ECO:0000313" key="2">
    <source>
        <dbReference type="Proteomes" id="UP000015620"/>
    </source>
</evidence>
<dbReference type="KEGG" id="tped:TPE_0004"/>
<dbReference type="STRING" id="1291379.TPE_0004"/>
<keyword evidence="2" id="KW-1185">Reference proteome</keyword>
<dbReference type="PATRIC" id="fig|1291379.3.peg.4"/>
<protein>
    <submittedName>
        <fullName evidence="1">Uncharacterized protein</fullName>
    </submittedName>
</protein>
<proteinExistence type="predicted"/>
<gene>
    <name evidence="1" type="ORF">TPE_0004</name>
</gene>
<dbReference type="EMBL" id="CP004120">
    <property type="protein sequence ID" value="AGT42507.1"/>
    <property type="molecule type" value="Genomic_DNA"/>
</dbReference>
<dbReference type="HOGENOM" id="CLU_3278199_0_0_12"/>
<organism evidence="1 2">
    <name type="scientific">Treponema pedis str. T A4</name>
    <dbReference type="NCBI Taxonomy" id="1291379"/>
    <lineage>
        <taxon>Bacteria</taxon>
        <taxon>Pseudomonadati</taxon>
        <taxon>Spirochaetota</taxon>
        <taxon>Spirochaetia</taxon>
        <taxon>Spirochaetales</taxon>
        <taxon>Treponemataceae</taxon>
        <taxon>Treponema</taxon>
    </lineage>
</organism>